<evidence type="ECO:0000256" key="1">
    <source>
        <dbReference type="SAM" id="MobiDB-lite"/>
    </source>
</evidence>
<evidence type="ECO:0000313" key="2">
    <source>
        <dbReference type="EMBL" id="BAB39955.1"/>
    </source>
</evidence>
<accession>Q7F2D4</accession>
<dbReference type="EMBL" id="AP003018">
    <property type="protein sequence ID" value="BAB39955.1"/>
    <property type="molecule type" value="Genomic_DNA"/>
</dbReference>
<reference evidence="3" key="2">
    <citation type="journal article" date="2002" name="Nature">
        <title>The genome sequence and structure of rice chromosome 1.</title>
        <authorList>
            <person name="Sasaki T."/>
            <person name="Matsumoto T."/>
            <person name="Yamamoto K."/>
            <person name="Sakata K."/>
            <person name="Baba T."/>
            <person name="Katayose Y."/>
            <person name="Wu J."/>
            <person name="Niimura Y."/>
            <person name="Cheng Z."/>
            <person name="Nagamura Y."/>
            <person name="Antonio B.A."/>
            <person name="Kanamori H."/>
            <person name="Hosokawa S."/>
            <person name="Masukawa M."/>
            <person name="Arikawa K."/>
            <person name="Chiden Y."/>
            <person name="Hayashi M."/>
            <person name="Okamoto M."/>
            <person name="Ando T."/>
            <person name="Aoki H."/>
            <person name="Arita K."/>
            <person name="Hamada M."/>
            <person name="Harada C."/>
            <person name="Hijishita S."/>
            <person name="Honda M."/>
            <person name="Ichikawa Y."/>
            <person name="Idonuma A."/>
            <person name="Iijima M."/>
            <person name="Ikeda M."/>
            <person name="Ikeno M."/>
            <person name="Itoh S."/>
            <person name="Itoh T."/>
            <person name="Itoh Y."/>
            <person name="Itoh Y."/>
            <person name="Iwabuchi A."/>
            <person name="Kamiya K."/>
            <person name="Karasawa W."/>
            <person name="Katagiri S."/>
            <person name="Kikuta A."/>
            <person name="Kobayashi N."/>
            <person name="Kono I."/>
            <person name="Machita K."/>
            <person name="Maehara T."/>
            <person name="Mizuno H."/>
            <person name="Mizubayashi T."/>
            <person name="Mukai Y."/>
            <person name="Nagasaki H."/>
            <person name="Nakashima M."/>
            <person name="Nakama Y."/>
            <person name="Nakamichi Y."/>
            <person name="Nakamura M."/>
            <person name="Namiki N."/>
            <person name="Negishi M."/>
            <person name="Ohta I."/>
            <person name="Ono N."/>
            <person name="Saji S."/>
            <person name="Sakai K."/>
            <person name="Shibata M."/>
            <person name="Shimokawa T."/>
            <person name="Shomura A."/>
            <person name="Song J."/>
            <person name="Takazaki Y."/>
            <person name="Terasawa K."/>
            <person name="Tsuji K."/>
            <person name="Waki K."/>
            <person name="Yamagata H."/>
            <person name="Yamane H."/>
            <person name="Yoshiki S."/>
            <person name="Yoshihara R."/>
            <person name="Yukawa K."/>
            <person name="Zhong H."/>
            <person name="Iwama H."/>
            <person name="Endo T."/>
            <person name="Ito H."/>
            <person name="Hahn J.H."/>
            <person name="Kim H.I."/>
            <person name="Eun M.Y."/>
            <person name="Yano M."/>
            <person name="Jiang J."/>
            <person name="Gojobori T."/>
        </authorList>
    </citation>
    <scope>NUCLEOTIDE SEQUENCE</scope>
</reference>
<dbReference type="EMBL" id="AP003631">
    <property type="protein sequence ID" value="BAB64215.1"/>
    <property type="molecule type" value="Genomic_DNA"/>
</dbReference>
<reference evidence="2" key="1">
    <citation type="submission" date="2000-12" db="EMBL/GenBank/DDBJ databases">
        <title>Oryza sativa nipponbare(GA3) genomic DNA, chromosome 1, BAC clone:OSJNBa0004B13.</title>
        <authorList>
            <person name="Sasaki T."/>
            <person name="Matsumoto T."/>
            <person name="Yamamoto K."/>
        </authorList>
    </citation>
    <scope>NUCLEOTIDE SEQUENCE</scope>
</reference>
<dbReference type="AlphaFoldDB" id="Q9ARY9"/>
<sequence length="69" mass="7468">MFLVARRKIDRGRWARSGGDADPPRAAPPGRQIGLGGAIHPSAIAGEGKPYVTRLCCVVRVRLREDCRG</sequence>
<accession>Q9ARY9</accession>
<name>Q9ARY9_ORYSJ</name>
<gene>
    <name evidence="2" type="primary">OSJNBa0004B13.9</name>
    <name evidence="3" type="ORF">P0581F09.19</name>
</gene>
<dbReference type="Proteomes" id="UP000817658">
    <property type="component" value="Chromosome 1"/>
</dbReference>
<protein>
    <submittedName>
        <fullName evidence="2">OSJNBa0004B13.9 protein</fullName>
    </submittedName>
</protein>
<evidence type="ECO:0000313" key="3">
    <source>
        <dbReference type="EMBL" id="BAB64215.1"/>
    </source>
</evidence>
<organism evidence="2">
    <name type="scientific">Oryza sativa subsp. japonica</name>
    <name type="common">Rice</name>
    <dbReference type="NCBI Taxonomy" id="39947"/>
    <lineage>
        <taxon>Eukaryota</taxon>
        <taxon>Viridiplantae</taxon>
        <taxon>Streptophyta</taxon>
        <taxon>Embryophyta</taxon>
        <taxon>Tracheophyta</taxon>
        <taxon>Spermatophyta</taxon>
        <taxon>Magnoliopsida</taxon>
        <taxon>Liliopsida</taxon>
        <taxon>Poales</taxon>
        <taxon>Poaceae</taxon>
        <taxon>BOP clade</taxon>
        <taxon>Oryzoideae</taxon>
        <taxon>Oryzeae</taxon>
        <taxon>Oryzinae</taxon>
        <taxon>Oryza</taxon>
        <taxon>Oryza sativa</taxon>
    </lineage>
</organism>
<feature type="region of interest" description="Disordered" evidence="1">
    <location>
        <begin position="9"/>
        <end position="34"/>
    </location>
</feature>
<proteinExistence type="predicted"/>